<protein>
    <recommendedName>
        <fullName evidence="3">XkdN-like protein</fullName>
    </recommendedName>
</protein>
<keyword evidence="2" id="KW-1185">Reference proteome</keyword>
<comment type="caution">
    <text evidence="1">The sequence shown here is derived from an EMBL/GenBank/DDBJ whole genome shotgun (WGS) entry which is preliminary data.</text>
</comment>
<evidence type="ECO:0008006" key="3">
    <source>
        <dbReference type="Google" id="ProtNLM"/>
    </source>
</evidence>
<sequence length="134" mass="15257">MNTVERLLALDMGAIKAPTKEVKLKLGKLGGQEFIFQCKAVNNEKMSEIQSEMLDLNKKGELKELKTGDMRANTVIEGCPEVFKNVELLKHYKLPSFKDLLNLLLLPGEVDELYNVINELNGYEKEDDEEEIKN</sequence>
<dbReference type="Pfam" id="PF08890">
    <property type="entry name" value="Phage_TAC_5"/>
    <property type="match status" value="1"/>
</dbReference>
<dbReference type="EMBL" id="JENX01000026">
    <property type="protein sequence ID" value="KEI18203.1"/>
    <property type="molecule type" value="Genomic_DNA"/>
</dbReference>
<dbReference type="RefSeq" id="WP_039227983.1">
    <property type="nucleotide sequence ID" value="NZ_JENX01000026.1"/>
</dbReference>
<dbReference type="Proteomes" id="UP000027937">
    <property type="component" value="Unassembled WGS sequence"/>
</dbReference>
<proteinExistence type="predicted"/>
<evidence type="ECO:0000313" key="1">
    <source>
        <dbReference type="EMBL" id="KEI18203.1"/>
    </source>
</evidence>
<gene>
    <name evidence="1" type="ORF">Z960_03465</name>
</gene>
<evidence type="ECO:0000313" key="2">
    <source>
        <dbReference type="Proteomes" id="UP000027937"/>
    </source>
</evidence>
<organism evidence="1 2">
    <name type="scientific">Clostridium haemolyticum NCTC 9693</name>
    <dbReference type="NCBI Taxonomy" id="1443114"/>
    <lineage>
        <taxon>Bacteria</taxon>
        <taxon>Bacillati</taxon>
        <taxon>Bacillota</taxon>
        <taxon>Clostridia</taxon>
        <taxon>Eubacteriales</taxon>
        <taxon>Clostridiaceae</taxon>
        <taxon>Clostridium</taxon>
    </lineage>
</organism>
<name>A0ABR4TGS3_CLOHA</name>
<dbReference type="InterPro" id="IPR014986">
    <property type="entry name" value="XkdN-like"/>
</dbReference>
<dbReference type="InterPro" id="IPR038559">
    <property type="entry name" value="XkdN-like_sf"/>
</dbReference>
<reference evidence="1 2" key="1">
    <citation type="submission" date="2014-02" db="EMBL/GenBank/DDBJ databases">
        <title>Plasmidome dynamics in the species complex Clostridium novyi sensu lato converts strains of independent lineages into distinctly different pathogens.</title>
        <authorList>
            <person name="Skarin H."/>
            <person name="Segerman B."/>
        </authorList>
    </citation>
    <scope>NUCLEOTIDE SEQUENCE [LARGE SCALE GENOMIC DNA]</scope>
    <source>
        <strain evidence="1 2">NCTC 9693</strain>
    </source>
</reference>
<accession>A0ABR4TGS3</accession>
<dbReference type="Gene3D" id="3.30.2220.30">
    <property type="match status" value="1"/>
</dbReference>